<dbReference type="AlphaFoldDB" id="A0AAN0NH10"/>
<dbReference type="InterPro" id="IPR039121">
    <property type="entry name" value="NUDT19"/>
</dbReference>
<dbReference type="Proteomes" id="UP001451782">
    <property type="component" value="Chromosome"/>
</dbReference>
<reference evidence="8 9" key="1">
    <citation type="submission" date="2024-04" db="EMBL/GenBank/DDBJ databases">
        <title>Phylogenomic analyses of a clade within the roseobacter group suggest taxonomic reassignments of species of the genera Aestuariivita, Citreicella, Loktanella, Nautella, Pelagibaca, Ruegeria, Thalassobius, Thiobacimonas and Tropicibacter, and the proposal o.</title>
        <authorList>
            <person name="Jeon C.O."/>
        </authorList>
    </citation>
    <scope>NUCLEOTIDE SEQUENCE [LARGE SCALE GENOMIC DNA]</scope>
    <source>
        <strain evidence="8 9">G8-12</strain>
    </source>
</reference>
<comment type="cofactor">
    <cofactor evidence="1">
        <name>Mn(2+)</name>
        <dbReference type="ChEBI" id="CHEBI:29035"/>
    </cofactor>
</comment>
<feature type="domain" description="Nudix hydrolase" evidence="7">
    <location>
        <begin position="16"/>
        <end position="203"/>
    </location>
</feature>
<sequence length="236" mass="25466">MGSAITDKGRPIDKSAIRDAATIIMLRDAATKPSVLMGQRGASAAFMPGKFVFPGGAVDANDATVPVTPLSAQDEMRLASESALTPTALAAAAIRELWEETGQILGHPGVWPDPPQGWRGFAATGHVPHATALEFFFRAVTPLGRPRRFDARFFLADVDHLQTDPDDFSNAEDELAHLQWVPLADARQFNLPFITQVVLAELVSHIARGGPPASVPFFRNDDEAHLVTRLDGRSPL</sequence>
<evidence type="ECO:0000256" key="5">
    <source>
        <dbReference type="ARBA" id="ARBA00022842"/>
    </source>
</evidence>
<dbReference type="GO" id="GO:0046872">
    <property type="term" value="F:metal ion binding"/>
    <property type="evidence" value="ECO:0007669"/>
    <property type="project" value="UniProtKB-KW"/>
</dbReference>
<dbReference type="RefSeq" id="WP_342068629.1">
    <property type="nucleotide sequence ID" value="NZ_CP151762.1"/>
</dbReference>
<evidence type="ECO:0000256" key="3">
    <source>
        <dbReference type="ARBA" id="ARBA00022723"/>
    </source>
</evidence>
<keyword evidence="3" id="KW-0479">Metal-binding</keyword>
<dbReference type="InterPro" id="IPR015797">
    <property type="entry name" value="NUDIX_hydrolase-like_dom_sf"/>
</dbReference>
<dbReference type="GO" id="GO:0016818">
    <property type="term" value="F:hydrolase activity, acting on acid anhydrides, in phosphorus-containing anhydrides"/>
    <property type="evidence" value="ECO:0007669"/>
    <property type="project" value="InterPro"/>
</dbReference>
<evidence type="ECO:0000256" key="6">
    <source>
        <dbReference type="ARBA" id="ARBA00023211"/>
    </source>
</evidence>
<dbReference type="SUPFAM" id="SSF55811">
    <property type="entry name" value="Nudix"/>
    <property type="match status" value="1"/>
</dbReference>
<dbReference type="Gene3D" id="3.90.79.10">
    <property type="entry name" value="Nucleoside Triphosphate Pyrophosphohydrolase"/>
    <property type="match status" value="1"/>
</dbReference>
<dbReference type="Pfam" id="PF00293">
    <property type="entry name" value="NUDIX"/>
    <property type="match status" value="1"/>
</dbReference>
<comment type="cofactor">
    <cofactor evidence="2">
        <name>Mg(2+)</name>
        <dbReference type="ChEBI" id="CHEBI:18420"/>
    </cofactor>
</comment>
<evidence type="ECO:0000256" key="2">
    <source>
        <dbReference type="ARBA" id="ARBA00001946"/>
    </source>
</evidence>
<dbReference type="PROSITE" id="PS51462">
    <property type="entry name" value="NUDIX"/>
    <property type="match status" value="1"/>
</dbReference>
<keyword evidence="5" id="KW-0460">Magnesium</keyword>
<evidence type="ECO:0000313" key="9">
    <source>
        <dbReference type="Proteomes" id="UP001451782"/>
    </source>
</evidence>
<keyword evidence="6" id="KW-0464">Manganese</keyword>
<evidence type="ECO:0000259" key="7">
    <source>
        <dbReference type="PROSITE" id="PS51462"/>
    </source>
</evidence>
<dbReference type="PANTHER" id="PTHR12318">
    <property type="entry name" value="TESTOSTERONE-REGULATED PROTEIN RP2"/>
    <property type="match status" value="1"/>
</dbReference>
<dbReference type="PANTHER" id="PTHR12318:SF0">
    <property type="entry name" value="ACYL-COENZYME A DIPHOSPHATASE NUDT19"/>
    <property type="match status" value="1"/>
</dbReference>
<evidence type="ECO:0000256" key="4">
    <source>
        <dbReference type="ARBA" id="ARBA00022801"/>
    </source>
</evidence>
<evidence type="ECO:0000313" key="8">
    <source>
        <dbReference type="EMBL" id="WZU62219.1"/>
    </source>
</evidence>
<evidence type="ECO:0000256" key="1">
    <source>
        <dbReference type="ARBA" id="ARBA00001936"/>
    </source>
</evidence>
<name>A0AAN0NH10_9RHOB</name>
<gene>
    <name evidence="8" type="ORF">AABB28_09860</name>
</gene>
<accession>A0AAN0NH10</accession>
<dbReference type="CDD" id="cd18870">
    <property type="entry name" value="NUDIX_AcylCoAdiphos_Nudt19"/>
    <property type="match status" value="1"/>
</dbReference>
<dbReference type="EMBL" id="CP151762">
    <property type="protein sequence ID" value="WZU62219.1"/>
    <property type="molecule type" value="Genomic_DNA"/>
</dbReference>
<dbReference type="InterPro" id="IPR000086">
    <property type="entry name" value="NUDIX_hydrolase_dom"/>
</dbReference>
<protein>
    <submittedName>
        <fullName evidence="8">NUDIX hydrolase</fullName>
    </submittedName>
</protein>
<organism evidence="8 9">
    <name type="scientific">Yoonia algicola</name>
    <dbReference type="NCBI Taxonomy" id="3137368"/>
    <lineage>
        <taxon>Bacteria</taxon>
        <taxon>Pseudomonadati</taxon>
        <taxon>Pseudomonadota</taxon>
        <taxon>Alphaproteobacteria</taxon>
        <taxon>Rhodobacterales</taxon>
        <taxon>Paracoccaceae</taxon>
        <taxon>Yoonia</taxon>
    </lineage>
</organism>
<keyword evidence="9" id="KW-1185">Reference proteome</keyword>
<dbReference type="KEGG" id="yag:AABB28_09860"/>
<keyword evidence="4 8" id="KW-0378">Hydrolase</keyword>
<proteinExistence type="predicted"/>